<dbReference type="InterPro" id="IPR058634">
    <property type="entry name" value="AaeA-lik-b-barrel"/>
</dbReference>
<feature type="compositionally biased region" description="Polar residues" evidence="3">
    <location>
        <begin position="1"/>
        <end position="16"/>
    </location>
</feature>
<keyword evidence="4" id="KW-1133">Transmembrane helix</keyword>
<feature type="domain" description="p-hydroxybenzoic acid efflux pump subunit AaeA-like beta-barrel" evidence="6">
    <location>
        <begin position="259"/>
        <end position="337"/>
    </location>
</feature>
<dbReference type="SUPFAM" id="SSF111369">
    <property type="entry name" value="HlyD-like secretion proteins"/>
    <property type="match status" value="2"/>
</dbReference>
<dbReference type="Pfam" id="PF25963">
    <property type="entry name" value="Beta-barrel_AAEA"/>
    <property type="match status" value="1"/>
</dbReference>
<keyword evidence="2" id="KW-0175">Coiled coil</keyword>
<reference evidence="7 8" key="1">
    <citation type="journal article" date="2022" name="Res Sq">
        <title>Evolution of multicellular longitudinally dividing oral cavity symbionts (Neisseriaceae).</title>
        <authorList>
            <person name="Nyongesa S."/>
            <person name="Weber P."/>
            <person name="Bernet E."/>
            <person name="Pullido F."/>
            <person name="Nieckarz M."/>
            <person name="Delaby M."/>
            <person name="Nieves C."/>
            <person name="Viehboeck T."/>
            <person name="Krause N."/>
            <person name="Rivera-Millot A."/>
            <person name="Nakamura A."/>
            <person name="Vischer N."/>
            <person name="VanNieuwenhze M."/>
            <person name="Brun Y."/>
            <person name="Cava F."/>
            <person name="Bulgheresi S."/>
            <person name="Veyrier F."/>
        </authorList>
    </citation>
    <scope>NUCLEOTIDE SEQUENCE [LARGE SCALE GENOMIC DNA]</scope>
    <source>
        <strain evidence="7 8">SN4</strain>
    </source>
</reference>
<dbReference type="Proteomes" id="UP000832011">
    <property type="component" value="Chromosome"/>
</dbReference>
<dbReference type="PANTHER" id="PTHR30386">
    <property type="entry name" value="MEMBRANE FUSION SUBUNIT OF EMRAB-TOLC MULTIDRUG EFFLUX PUMP"/>
    <property type="match status" value="1"/>
</dbReference>
<dbReference type="RefSeq" id="WP_082625632.1">
    <property type="nucleotide sequence ID" value="NZ_CABKVG010000009.1"/>
</dbReference>
<keyword evidence="4" id="KW-0812">Transmembrane</keyword>
<evidence type="ECO:0000259" key="6">
    <source>
        <dbReference type="Pfam" id="PF25963"/>
    </source>
</evidence>
<evidence type="ECO:0000256" key="1">
    <source>
        <dbReference type="ARBA" id="ARBA00004196"/>
    </source>
</evidence>
<feature type="transmembrane region" description="Helical" evidence="4">
    <location>
        <begin position="30"/>
        <end position="52"/>
    </location>
</feature>
<dbReference type="PANTHER" id="PTHR30386:SF19">
    <property type="entry name" value="MULTIDRUG EXPORT PROTEIN EMRA-RELATED"/>
    <property type="match status" value="1"/>
</dbReference>
<protein>
    <submittedName>
        <fullName evidence="7">Efflux RND transporter periplasmic adaptor subunit</fullName>
    </submittedName>
</protein>
<dbReference type="Gene3D" id="1.10.287.470">
    <property type="entry name" value="Helix hairpin bin"/>
    <property type="match status" value="2"/>
</dbReference>
<dbReference type="EMBL" id="CP091511">
    <property type="protein sequence ID" value="UOO88014.1"/>
    <property type="molecule type" value="Genomic_DNA"/>
</dbReference>
<evidence type="ECO:0000313" key="8">
    <source>
        <dbReference type="Proteomes" id="UP000832011"/>
    </source>
</evidence>
<sequence length="396" mass="42168">MSETPSTAVQTEQNPQIVAKPAGSKRKRNLLLLTLILLAIGAGFAAMYFLVWQHEVETDDSYVGGHLIQVTPQINGTVNSVAVDDTDNVKAGQVLVELDADDAQLAYERAKSELANAAKQNQQLSAGVRQASAQIAVQQANLKKAQADLARRMTLAGTDAISDEEISHARSAVEAAQAALTAAHAQEQQSKAALGRESLREQPAVQTAMSHMKDAWLNLERTHIKAASDGQVARRNVQVGQKVAAGSPLMAIVPLNNLWVDANFKENQLAKLRLGQPVSLVSDLYGDKVVFHGKVLGLSAGTGSAFSVLPAQNATGNWIKVVQRVPVRIQLDAKELAAHPLRIGLSMKATVDVSNQQGASVATATVKDKTLATAAAADRFTEVDSAINDILSSYEH</sequence>
<name>A0ABY4DWX3_9NEIS</name>
<evidence type="ECO:0000256" key="4">
    <source>
        <dbReference type="SAM" id="Phobius"/>
    </source>
</evidence>
<feature type="coiled-coil region" evidence="2">
    <location>
        <begin position="100"/>
        <end position="148"/>
    </location>
</feature>
<dbReference type="Pfam" id="PF25885">
    <property type="entry name" value="HH_EMRA"/>
    <property type="match status" value="1"/>
</dbReference>
<organism evidence="7 8">
    <name type="scientific">Vitreoscilla massiliensis</name>
    <dbReference type="NCBI Taxonomy" id="1689272"/>
    <lineage>
        <taxon>Bacteria</taxon>
        <taxon>Pseudomonadati</taxon>
        <taxon>Pseudomonadota</taxon>
        <taxon>Betaproteobacteria</taxon>
        <taxon>Neisseriales</taxon>
        <taxon>Neisseriaceae</taxon>
        <taxon>Vitreoscilla</taxon>
    </lineage>
</organism>
<proteinExistence type="predicted"/>
<comment type="subcellular location">
    <subcellularLocation>
        <location evidence="1">Cell envelope</location>
    </subcellularLocation>
</comment>
<evidence type="ECO:0000256" key="3">
    <source>
        <dbReference type="SAM" id="MobiDB-lite"/>
    </source>
</evidence>
<dbReference type="Gene3D" id="2.40.30.170">
    <property type="match status" value="1"/>
</dbReference>
<accession>A0ABY4DWX3</accession>
<feature type="region of interest" description="Disordered" evidence="3">
    <location>
        <begin position="1"/>
        <end position="20"/>
    </location>
</feature>
<feature type="domain" description="Multidrug export protein EmrA/FarA alpha-helical hairpin" evidence="5">
    <location>
        <begin position="102"/>
        <end position="222"/>
    </location>
</feature>
<evidence type="ECO:0000256" key="2">
    <source>
        <dbReference type="SAM" id="Coils"/>
    </source>
</evidence>
<keyword evidence="4" id="KW-0472">Membrane</keyword>
<gene>
    <name evidence="7" type="ORF">LVJ82_10975</name>
</gene>
<evidence type="ECO:0000313" key="7">
    <source>
        <dbReference type="EMBL" id="UOO88014.1"/>
    </source>
</evidence>
<dbReference type="InterPro" id="IPR050739">
    <property type="entry name" value="MFP"/>
</dbReference>
<dbReference type="InterPro" id="IPR058633">
    <property type="entry name" value="EmrA/FarA_HH"/>
</dbReference>
<dbReference type="Gene3D" id="2.40.50.100">
    <property type="match status" value="1"/>
</dbReference>
<keyword evidence="8" id="KW-1185">Reference proteome</keyword>
<evidence type="ECO:0000259" key="5">
    <source>
        <dbReference type="Pfam" id="PF25885"/>
    </source>
</evidence>